<comment type="caution">
    <text evidence="1">The sequence shown here is derived from an EMBL/GenBank/DDBJ whole genome shotgun (WGS) entry which is preliminary data.</text>
</comment>
<protein>
    <submittedName>
        <fullName evidence="1">Uncharacterized protein</fullName>
    </submittedName>
</protein>
<evidence type="ECO:0000313" key="2">
    <source>
        <dbReference type="Proteomes" id="UP000198345"/>
    </source>
</evidence>
<gene>
    <name evidence="1" type="ORF">B0A66_08185</name>
</gene>
<dbReference type="AlphaFoldDB" id="A0A226HH25"/>
<dbReference type="EMBL" id="MUGW01000017">
    <property type="protein sequence ID" value="OXA92750.1"/>
    <property type="molecule type" value="Genomic_DNA"/>
</dbReference>
<reference evidence="1 2" key="1">
    <citation type="submission" date="2016-11" db="EMBL/GenBank/DDBJ databases">
        <title>Whole genomes of Flavobacteriaceae.</title>
        <authorList>
            <person name="Stine C."/>
            <person name="Li C."/>
            <person name="Tadesse D."/>
        </authorList>
    </citation>
    <scope>NUCLEOTIDE SEQUENCE [LARGE SCALE GENOMIC DNA]</scope>
    <source>
        <strain evidence="1 2">DSM 18292</strain>
    </source>
</reference>
<dbReference type="Proteomes" id="UP000198345">
    <property type="component" value="Unassembled WGS sequence"/>
</dbReference>
<dbReference type="RefSeq" id="WP_089049371.1">
    <property type="nucleotide sequence ID" value="NZ_FXTV01000001.1"/>
</dbReference>
<sequence>MLKSIINLKDAQIISMSEQKTIMGGTPVQPADCACFCWDRSTHQKVTAYCFSYCPDGSVPGIEEGSTGKCGPVVNPKPEI</sequence>
<accession>A0A226HH25</accession>
<dbReference type="OrthoDB" id="1374371at2"/>
<name>A0A226HH25_9FLAO</name>
<organism evidence="1 2">
    <name type="scientific">Flavobacterium hercynium</name>
    <dbReference type="NCBI Taxonomy" id="387094"/>
    <lineage>
        <taxon>Bacteria</taxon>
        <taxon>Pseudomonadati</taxon>
        <taxon>Bacteroidota</taxon>
        <taxon>Flavobacteriia</taxon>
        <taxon>Flavobacteriales</taxon>
        <taxon>Flavobacteriaceae</taxon>
        <taxon>Flavobacterium</taxon>
    </lineage>
</organism>
<proteinExistence type="predicted"/>
<evidence type="ECO:0000313" key="1">
    <source>
        <dbReference type="EMBL" id="OXA92750.1"/>
    </source>
</evidence>
<keyword evidence="2" id="KW-1185">Reference proteome</keyword>